<evidence type="ECO:0000259" key="8">
    <source>
        <dbReference type="PROSITE" id="PS50123"/>
    </source>
</evidence>
<dbReference type="Gene3D" id="3.40.50.150">
    <property type="entry name" value="Vaccinia Virus protein VP39"/>
    <property type="match status" value="1"/>
</dbReference>
<keyword evidence="5" id="KW-0949">S-adenosyl-L-methionine</keyword>
<name>A0ABW4WWD0_9BACT</name>
<dbReference type="Gene3D" id="1.10.155.10">
    <property type="entry name" value="Chemotaxis receptor methyltransferase CheR, N-terminal domain"/>
    <property type="match status" value="1"/>
</dbReference>
<evidence type="ECO:0000313" key="10">
    <source>
        <dbReference type="Proteomes" id="UP001597369"/>
    </source>
</evidence>
<protein>
    <recommendedName>
        <fullName evidence="2">protein-glutamate O-methyltransferase</fullName>
        <ecNumber evidence="2">2.1.1.80</ecNumber>
    </recommendedName>
</protein>
<feature type="active site" evidence="6">
    <location>
        <position position="150"/>
    </location>
</feature>
<keyword evidence="6" id="KW-0378">Hydrolase</keyword>
<dbReference type="EMBL" id="JBHUHV010000016">
    <property type="protein sequence ID" value="MFD2066060.1"/>
    <property type="molecule type" value="Genomic_DNA"/>
</dbReference>
<keyword evidence="6" id="KW-0145">Chemotaxis</keyword>
<keyword evidence="3 9" id="KW-0489">Methyltransferase</keyword>
<evidence type="ECO:0000256" key="5">
    <source>
        <dbReference type="ARBA" id="ARBA00022691"/>
    </source>
</evidence>
<dbReference type="SUPFAM" id="SSF47757">
    <property type="entry name" value="Chemotaxis receptor methyltransferase CheR, N-terminal domain"/>
    <property type="match status" value="1"/>
</dbReference>
<dbReference type="GO" id="GO:0032259">
    <property type="term" value="P:methylation"/>
    <property type="evidence" value="ECO:0007669"/>
    <property type="project" value="UniProtKB-KW"/>
</dbReference>
<evidence type="ECO:0000256" key="3">
    <source>
        <dbReference type="ARBA" id="ARBA00022603"/>
    </source>
</evidence>
<feature type="domain" description="CheB-type methylesterase" evidence="7">
    <location>
        <begin position="27"/>
        <end position="208"/>
    </location>
</feature>
<dbReference type="RefSeq" id="WP_229962790.1">
    <property type="nucleotide sequence ID" value="NZ_JAJJWI010000033.1"/>
</dbReference>
<proteinExistence type="predicted"/>
<evidence type="ECO:0000259" key="7">
    <source>
        <dbReference type="PROSITE" id="PS50122"/>
    </source>
</evidence>
<dbReference type="Pfam" id="PF01339">
    <property type="entry name" value="CheB_methylest"/>
    <property type="match status" value="1"/>
</dbReference>
<dbReference type="PANTHER" id="PTHR24422:SF27">
    <property type="entry name" value="PROTEIN-GLUTAMATE O-METHYLTRANSFERASE"/>
    <property type="match status" value="1"/>
</dbReference>
<evidence type="ECO:0000256" key="1">
    <source>
        <dbReference type="ARBA" id="ARBA00001541"/>
    </source>
</evidence>
<dbReference type="InterPro" id="IPR000780">
    <property type="entry name" value="CheR_MeTrfase"/>
</dbReference>
<dbReference type="PROSITE" id="PS50122">
    <property type="entry name" value="CHEB"/>
    <property type="match status" value="1"/>
</dbReference>
<feature type="domain" description="CheR-type methyltransferase" evidence="8">
    <location>
        <begin position="214"/>
        <end position="466"/>
    </location>
</feature>
<sequence>MTNSGKSNEQKAFGKVGQSKASKELFVIGVGASAGGLQAFKELFSSVPNDSVAYVIVQHLSSQHVSMLTDMVAKQTILQVVEAQNNMPVVTNKVYVIPNNKELTVQNNHLFLSDKTNSNRSQTVDTFFKSLAADKGFRAVGIVLSGTGIDGTEGVVAIKKAGGMVMVQDPNTAKFDAMPRNAINTGYADFILTPELMPTEIFNYVKVTPIANGLTEQVNSKAESNIFHILDMIHERTGIDFTNYKLPTIIRRISRRMAFNNLNDLGDYLDYLNLHPQEVETLSKDFLIGVTKFFRDHEAYEILENTVIPALVDGKKVTEQLRIWVAGCSTGEEAYSIAILIREYMDKVKKELEVKIFASDIDRDALDFAGKGLYLPNSLTDVSEERLKEHFIKDEGKFRVCQRVRRMVIFAPHNVTNEPPFSRIDLVSCRNMLIYLNPALQKKVIDKFHYAMLVGGYLFLGSSESIGEQKSFDEISKKWKIYRNMKPAYSFGIDTIAPAGPGKRPPVATSVPCYSRDLSSKQLLQQSFHELLNETILEESGYAAVYIDENYDVLHGTGKFKSFLDLPEHTFTFNLLKLVPSDLSASLGTMLRKAIRNKEKTSTYGLPVRNGNSLRYINIVVKPLLSEKKLYQKFVLVLLSEAQAQVPIEVNQTVALVKVTTKDV</sequence>
<dbReference type="PANTHER" id="PTHR24422">
    <property type="entry name" value="CHEMOTAXIS PROTEIN METHYLTRANSFERASE"/>
    <property type="match status" value="1"/>
</dbReference>
<keyword evidence="10" id="KW-1185">Reference proteome</keyword>
<dbReference type="SUPFAM" id="SSF53335">
    <property type="entry name" value="S-adenosyl-L-methionine-dependent methyltransferases"/>
    <property type="match status" value="1"/>
</dbReference>
<evidence type="ECO:0000256" key="4">
    <source>
        <dbReference type="ARBA" id="ARBA00022679"/>
    </source>
</evidence>
<dbReference type="InterPro" id="IPR022641">
    <property type="entry name" value="CheR_N"/>
</dbReference>
<dbReference type="InterPro" id="IPR035909">
    <property type="entry name" value="CheB_C"/>
</dbReference>
<accession>A0ABW4WWD0</accession>
<dbReference type="InterPro" id="IPR000673">
    <property type="entry name" value="Sig_transdc_resp-reg_Me-estase"/>
</dbReference>
<dbReference type="InterPro" id="IPR022642">
    <property type="entry name" value="CheR_C"/>
</dbReference>
<dbReference type="Gene3D" id="3.40.50.180">
    <property type="entry name" value="Methylesterase CheB, C-terminal domain"/>
    <property type="match status" value="1"/>
</dbReference>
<dbReference type="GO" id="GO:0008168">
    <property type="term" value="F:methyltransferase activity"/>
    <property type="evidence" value="ECO:0007669"/>
    <property type="project" value="UniProtKB-KW"/>
</dbReference>
<feature type="active site" evidence="6">
    <location>
        <position position="33"/>
    </location>
</feature>
<evidence type="ECO:0000256" key="2">
    <source>
        <dbReference type="ARBA" id="ARBA00012534"/>
    </source>
</evidence>
<organism evidence="9 10">
    <name type="scientific">Pontibacter silvestris</name>
    <dbReference type="NCBI Taxonomy" id="2305183"/>
    <lineage>
        <taxon>Bacteria</taxon>
        <taxon>Pseudomonadati</taxon>
        <taxon>Bacteroidota</taxon>
        <taxon>Cytophagia</taxon>
        <taxon>Cytophagales</taxon>
        <taxon>Hymenobacteraceae</taxon>
        <taxon>Pontibacter</taxon>
    </lineage>
</organism>
<comment type="catalytic activity">
    <reaction evidence="1">
        <text>L-glutamyl-[protein] + S-adenosyl-L-methionine = [protein]-L-glutamate 5-O-methyl ester + S-adenosyl-L-homocysteine</text>
        <dbReference type="Rhea" id="RHEA:24452"/>
        <dbReference type="Rhea" id="RHEA-COMP:10208"/>
        <dbReference type="Rhea" id="RHEA-COMP:10311"/>
        <dbReference type="ChEBI" id="CHEBI:29973"/>
        <dbReference type="ChEBI" id="CHEBI:57856"/>
        <dbReference type="ChEBI" id="CHEBI:59789"/>
        <dbReference type="ChEBI" id="CHEBI:82795"/>
        <dbReference type="EC" id="2.1.1.80"/>
    </reaction>
</comment>
<dbReference type="InterPro" id="IPR050903">
    <property type="entry name" value="Bact_Chemotaxis_MeTrfase"/>
</dbReference>
<feature type="active site" evidence="6">
    <location>
        <position position="59"/>
    </location>
</feature>
<comment type="caution">
    <text evidence="9">The sequence shown here is derived from an EMBL/GenBank/DDBJ whole genome shotgun (WGS) entry which is preliminary data.</text>
</comment>
<dbReference type="Pfam" id="PF03705">
    <property type="entry name" value="CheR_N"/>
    <property type="match status" value="1"/>
</dbReference>
<dbReference type="InterPro" id="IPR036804">
    <property type="entry name" value="CheR_N_sf"/>
</dbReference>
<dbReference type="PRINTS" id="PR00996">
    <property type="entry name" value="CHERMTFRASE"/>
</dbReference>
<dbReference type="Proteomes" id="UP001597369">
    <property type="component" value="Unassembled WGS sequence"/>
</dbReference>
<dbReference type="CDD" id="cd16434">
    <property type="entry name" value="CheB-CheR_fusion"/>
    <property type="match status" value="1"/>
</dbReference>
<dbReference type="Pfam" id="PF01739">
    <property type="entry name" value="CheR"/>
    <property type="match status" value="1"/>
</dbReference>
<reference evidence="10" key="1">
    <citation type="journal article" date="2019" name="Int. J. Syst. Evol. Microbiol.">
        <title>The Global Catalogue of Microorganisms (GCM) 10K type strain sequencing project: providing services to taxonomists for standard genome sequencing and annotation.</title>
        <authorList>
            <consortium name="The Broad Institute Genomics Platform"/>
            <consortium name="The Broad Institute Genome Sequencing Center for Infectious Disease"/>
            <person name="Wu L."/>
            <person name="Ma J."/>
        </authorList>
    </citation>
    <scope>NUCLEOTIDE SEQUENCE [LARGE SCALE GENOMIC DNA]</scope>
    <source>
        <strain evidence="10">JCM 16545</strain>
    </source>
</reference>
<dbReference type="SUPFAM" id="SSF52738">
    <property type="entry name" value="Methylesterase CheB, C-terminal domain"/>
    <property type="match status" value="1"/>
</dbReference>
<evidence type="ECO:0000256" key="6">
    <source>
        <dbReference type="PROSITE-ProRule" id="PRU00050"/>
    </source>
</evidence>
<dbReference type="EC" id="2.1.1.80" evidence="2"/>
<dbReference type="PROSITE" id="PS50123">
    <property type="entry name" value="CHER"/>
    <property type="match status" value="1"/>
</dbReference>
<keyword evidence="4" id="KW-0808">Transferase</keyword>
<dbReference type="InterPro" id="IPR029063">
    <property type="entry name" value="SAM-dependent_MTases_sf"/>
</dbReference>
<dbReference type="SMART" id="SM00138">
    <property type="entry name" value="MeTrc"/>
    <property type="match status" value="1"/>
</dbReference>
<gene>
    <name evidence="9" type="ORF">ACFSKU_04145</name>
</gene>
<evidence type="ECO:0000313" key="9">
    <source>
        <dbReference type="EMBL" id="MFD2066060.1"/>
    </source>
</evidence>